<evidence type="ECO:0000256" key="2">
    <source>
        <dbReference type="ARBA" id="ARBA00022670"/>
    </source>
</evidence>
<gene>
    <name evidence="7" type="ORF">ACFQ3T_36860</name>
</gene>
<feature type="active site" description="Charge relay system" evidence="5">
    <location>
        <position position="79"/>
    </location>
</feature>
<dbReference type="InterPro" id="IPR015500">
    <property type="entry name" value="Peptidase_S8_subtilisin-rel"/>
</dbReference>
<dbReference type="PRINTS" id="PR00723">
    <property type="entry name" value="SUBTILISIN"/>
</dbReference>
<keyword evidence="2 5" id="KW-0645">Protease</keyword>
<comment type="similarity">
    <text evidence="1 5">Belongs to the peptidase S8 family.</text>
</comment>
<evidence type="ECO:0000256" key="5">
    <source>
        <dbReference type="PROSITE-ProRule" id="PRU01240"/>
    </source>
</evidence>
<feature type="domain" description="Peptidase S8/S53" evidence="6">
    <location>
        <begin position="33"/>
        <end position="252"/>
    </location>
</feature>
<dbReference type="InterPro" id="IPR000209">
    <property type="entry name" value="Peptidase_S8/S53_dom"/>
</dbReference>
<proteinExistence type="inferred from homology"/>
<evidence type="ECO:0000256" key="3">
    <source>
        <dbReference type="ARBA" id="ARBA00022801"/>
    </source>
</evidence>
<keyword evidence="8" id="KW-1185">Reference proteome</keyword>
<evidence type="ECO:0000256" key="4">
    <source>
        <dbReference type="ARBA" id="ARBA00022825"/>
    </source>
</evidence>
<dbReference type="RefSeq" id="WP_380730841.1">
    <property type="nucleotide sequence ID" value="NZ_JBHTLK010000516.1"/>
</dbReference>
<comment type="caution">
    <text evidence="7">The sequence shown here is derived from an EMBL/GenBank/DDBJ whole genome shotgun (WGS) entry which is preliminary data.</text>
</comment>
<dbReference type="PANTHER" id="PTHR43399">
    <property type="entry name" value="SUBTILISIN-RELATED"/>
    <property type="match status" value="1"/>
</dbReference>
<dbReference type="Gene3D" id="3.40.50.200">
    <property type="entry name" value="Peptidase S8/S53 domain"/>
    <property type="match status" value="1"/>
</dbReference>
<accession>A0ABW3R719</accession>
<reference evidence="8" key="1">
    <citation type="journal article" date="2019" name="Int. J. Syst. Evol. Microbiol.">
        <title>The Global Catalogue of Microorganisms (GCM) 10K type strain sequencing project: providing services to taxonomists for standard genome sequencing and annotation.</title>
        <authorList>
            <consortium name="The Broad Institute Genomics Platform"/>
            <consortium name="The Broad Institute Genome Sequencing Center for Infectious Disease"/>
            <person name="Wu L."/>
            <person name="Ma J."/>
        </authorList>
    </citation>
    <scope>NUCLEOTIDE SEQUENCE [LARGE SCALE GENOMIC DNA]</scope>
    <source>
        <strain evidence="8">CCUG 60214</strain>
    </source>
</reference>
<dbReference type="PROSITE" id="PS00136">
    <property type="entry name" value="SUBTILASE_ASP"/>
    <property type="match status" value="1"/>
</dbReference>
<evidence type="ECO:0000256" key="1">
    <source>
        <dbReference type="ARBA" id="ARBA00011073"/>
    </source>
</evidence>
<feature type="active site" description="Charge relay system" evidence="5">
    <location>
        <position position="245"/>
    </location>
</feature>
<dbReference type="Pfam" id="PF00082">
    <property type="entry name" value="Peptidase_S8"/>
    <property type="match status" value="1"/>
</dbReference>
<evidence type="ECO:0000259" key="6">
    <source>
        <dbReference type="Pfam" id="PF00082"/>
    </source>
</evidence>
<dbReference type="InterPro" id="IPR036852">
    <property type="entry name" value="Peptidase_S8/S53_dom_sf"/>
</dbReference>
<feature type="non-terminal residue" evidence="7">
    <location>
        <position position="252"/>
    </location>
</feature>
<protein>
    <submittedName>
        <fullName evidence="7">S8 family serine peptidase</fullName>
    </submittedName>
</protein>
<feature type="active site" description="Charge relay system" evidence="5">
    <location>
        <position position="42"/>
    </location>
</feature>
<dbReference type="PANTHER" id="PTHR43399:SF4">
    <property type="entry name" value="CELL WALL-ASSOCIATED PROTEASE"/>
    <property type="match status" value="1"/>
</dbReference>
<keyword evidence="4 5" id="KW-0720">Serine protease</keyword>
<evidence type="ECO:0000313" key="8">
    <source>
        <dbReference type="Proteomes" id="UP001597168"/>
    </source>
</evidence>
<dbReference type="PROSITE" id="PS51892">
    <property type="entry name" value="SUBTILASE"/>
    <property type="match status" value="1"/>
</dbReference>
<dbReference type="SUPFAM" id="SSF52743">
    <property type="entry name" value="Subtilisin-like"/>
    <property type="match status" value="1"/>
</dbReference>
<organism evidence="7 8">
    <name type="scientific">Saccharothrix hoggarensis</name>
    <dbReference type="NCBI Taxonomy" id="913853"/>
    <lineage>
        <taxon>Bacteria</taxon>
        <taxon>Bacillati</taxon>
        <taxon>Actinomycetota</taxon>
        <taxon>Actinomycetes</taxon>
        <taxon>Pseudonocardiales</taxon>
        <taxon>Pseudonocardiaceae</taxon>
        <taxon>Saccharothrix</taxon>
    </lineage>
</organism>
<dbReference type="InterPro" id="IPR023827">
    <property type="entry name" value="Peptidase_S8_Asp-AS"/>
</dbReference>
<name>A0ABW3R719_9PSEU</name>
<dbReference type="EMBL" id="JBHTLK010000516">
    <property type="protein sequence ID" value="MFD1152741.1"/>
    <property type="molecule type" value="Genomic_DNA"/>
</dbReference>
<feature type="non-terminal residue" evidence="7">
    <location>
        <position position="1"/>
    </location>
</feature>
<dbReference type="Proteomes" id="UP001597168">
    <property type="component" value="Unassembled WGS sequence"/>
</dbReference>
<keyword evidence="3 5" id="KW-0378">Hydrolase</keyword>
<dbReference type="PROSITE" id="PS00137">
    <property type="entry name" value="SUBTILASE_HIS"/>
    <property type="match status" value="1"/>
</dbReference>
<dbReference type="InterPro" id="IPR022398">
    <property type="entry name" value="Peptidase_S8_His-AS"/>
</dbReference>
<evidence type="ECO:0000313" key="7">
    <source>
        <dbReference type="EMBL" id="MFD1152741.1"/>
    </source>
</evidence>
<sequence length="252" mass="25696">ACHDPEPARPVIRELPWAQQALNVRRAWPHSTGAGVLVAVVDTGVDRDHPQLGAAGKVERGQDFHLVGDLPGDFDCGSHGTAVASVVAADPVEGVGFHGVAPGARVLPVRVADRNLDGDTGAVNALDPVVLARGIWYAADQGAKVINLSLAGQEDNRYVRDAVAHAVAMDAVVVAAVGNRQPDDGSRLPSFPAGYDGVLGVGAIDIAGDRVAGSQVGDYVDLVAPGAAVAGATRAGGHAYWQGTSFAAPFVA</sequence>
<dbReference type="InterPro" id="IPR051048">
    <property type="entry name" value="Peptidase_S8/S53_subtilisin"/>
</dbReference>